<dbReference type="InterPro" id="IPR051675">
    <property type="entry name" value="Endo/Exo/Phosphatase_dom_1"/>
</dbReference>
<dbReference type="Proteomes" id="UP001589607">
    <property type="component" value="Unassembled WGS sequence"/>
</dbReference>
<protein>
    <submittedName>
        <fullName evidence="2">Helix-hairpin-helix domain-containing protein</fullName>
    </submittedName>
</protein>
<dbReference type="RefSeq" id="WP_236453011.1">
    <property type="nucleotide sequence ID" value="NZ_CBCSGE010000026.1"/>
</dbReference>
<dbReference type="EMBL" id="JBHMEY010000054">
    <property type="protein sequence ID" value="MFB9097519.1"/>
    <property type="molecule type" value="Genomic_DNA"/>
</dbReference>
<reference evidence="2 3" key="1">
    <citation type="submission" date="2024-09" db="EMBL/GenBank/DDBJ databases">
        <authorList>
            <person name="Sun Q."/>
            <person name="Mori K."/>
        </authorList>
    </citation>
    <scope>NUCLEOTIDE SEQUENCE [LARGE SCALE GENOMIC DNA]</scope>
    <source>
        <strain evidence="2 3">CECT 7955</strain>
    </source>
</reference>
<dbReference type="PANTHER" id="PTHR21180:SF32">
    <property type="entry name" value="ENDONUCLEASE_EXONUCLEASE_PHOSPHATASE FAMILY DOMAIN-CONTAINING PROTEIN 1"/>
    <property type="match status" value="1"/>
</dbReference>
<keyword evidence="1" id="KW-1133">Transmembrane helix</keyword>
<sequence length="292" mass="34324">MKHLKSYFLFSREHRSGIFLLILLIIGVQVFIFCIKDNSFVSESIHEKDKYWISMQSQIDSIKDQSKEYKYTIQPFNPNFISDYKGYQLGMSSDEIDRLHEFRKLNKFVNSAEEFQKVTNVSVELLAKIKPYFKFPDWINNKKTKSNFVNFEKKVMEKIIPVDINMASKEDLMKVYGIGDKISDIIISEKMKFGSFASIDQLQFVWGVSPEVFESCKKRFFVNENEDVKKVKINVASMKELARFPYFNYSFAKEIVTYRSMNGNFKNVEDLAKINNCPLEKLKIIALYLSFD</sequence>
<evidence type="ECO:0000313" key="3">
    <source>
        <dbReference type="Proteomes" id="UP001589607"/>
    </source>
</evidence>
<gene>
    <name evidence="2" type="ORF">ACFFVF_13425</name>
</gene>
<comment type="caution">
    <text evidence="2">The sequence shown here is derived from an EMBL/GenBank/DDBJ whole genome shotgun (WGS) entry which is preliminary data.</text>
</comment>
<dbReference type="Gene3D" id="1.10.150.280">
    <property type="entry name" value="AF1531-like domain"/>
    <property type="match status" value="2"/>
</dbReference>
<organism evidence="2 3">
    <name type="scientific">Flavobacterium jumunjinense</name>
    <dbReference type="NCBI Taxonomy" id="998845"/>
    <lineage>
        <taxon>Bacteria</taxon>
        <taxon>Pseudomonadati</taxon>
        <taxon>Bacteroidota</taxon>
        <taxon>Flavobacteriia</taxon>
        <taxon>Flavobacteriales</taxon>
        <taxon>Flavobacteriaceae</taxon>
        <taxon>Flavobacterium</taxon>
    </lineage>
</organism>
<keyword evidence="1" id="KW-0812">Transmembrane</keyword>
<dbReference type="InterPro" id="IPR010994">
    <property type="entry name" value="RuvA_2-like"/>
</dbReference>
<keyword evidence="3" id="KW-1185">Reference proteome</keyword>
<evidence type="ECO:0000256" key="1">
    <source>
        <dbReference type="SAM" id="Phobius"/>
    </source>
</evidence>
<proteinExistence type="predicted"/>
<evidence type="ECO:0000313" key="2">
    <source>
        <dbReference type="EMBL" id="MFB9097519.1"/>
    </source>
</evidence>
<keyword evidence="1" id="KW-0472">Membrane</keyword>
<dbReference type="Pfam" id="PF12836">
    <property type="entry name" value="HHH_3"/>
    <property type="match status" value="2"/>
</dbReference>
<dbReference type="PANTHER" id="PTHR21180">
    <property type="entry name" value="ENDONUCLEASE/EXONUCLEASE/PHOSPHATASE FAMILY DOMAIN-CONTAINING PROTEIN 1"/>
    <property type="match status" value="1"/>
</dbReference>
<dbReference type="SUPFAM" id="SSF47781">
    <property type="entry name" value="RuvA domain 2-like"/>
    <property type="match status" value="2"/>
</dbReference>
<feature type="transmembrane region" description="Helical" evidence="1">
    <location>
        <begin position="16"/>
        <end position="35"/>
    </location>
</feature>
<accession>A0ABV5GQ60</accession>
<name>A0ABV5GQ60_9FLAO</name>